<evidence type="ECO:0000313" key="1">
    <source>
        <dbReference type="EMBL" id="BAR53730.1"/>
    </source>
</evidence>
<reference evidence="1 2" key="1">
    <citation type="submission" date="2014-11" db="EMBL/GenBank/DDBJ databases">
        <title>Symbiosis island explosion on the genome of extra-slow-growing strains of soybean bradyrhizobia with massive insertion sequences.</title>
        <authorList>
            <person name="Iida T."/>
            <person name="Minamisawa K."/>
        </authorList>
    </citation>
    <scope>NUCLEOTIDE SEQUENCE [LARGE SCALE GENOMIC DNA]</scope>
    <source>
        <strain evidence="1 2">NK6</strain>
    </source>
</reference>
<evidence type="ECO:0000313" key="2">
    <source>
        <dbReference type="Proteomes" id="UP000063308"/>
    </source>
</evidence>
<dbReference type="AlphaFoldDB" id="A0A0E3VSD7"/>
<dbReference type="Proteomes" id="UP000063308">
    <property type="component" value="Chromosome"/>
</dbReference>
<proteinExistence type="predicted"/>
<organism evidence="1 2">
    <name type="scientific">Bradyrhizobium diazoefficiens</name>
    <dbReference type="NCBI Taxonomy" id="1355477"/>
    <lineage>
        <taxon>Bacteria</taxon>
        <taxon>Pseudomonadati</taxon>
        <taxon>Pseudomonadota</taxon>
        <taxon>Alphaproteobacteria</taxon>
        <taxon>Hyphomicrobiales</taxon>
        <taxon>Nitrobacteraceae</taxon>
        <taxon>Bradyrhizobium</taxon>
    </lineage>
</organism>
<sequence length="75" mass="7981">MIRPTKQGLVVVLDPDTGEPMWPVESEMVAVDLTAGRILRRSAPPMISNVPVQEFAASSAIARAMAGLRLAPLPS</sequence>
<gene>
    <name evidence="1" type="ORF">NK6_545</name>
</gene>
<dbReference type="RefSeq" id="WP_060908172.1">
    <property type="nucleotide sequence ID" value="NZ_JAFCKD010000024.1"/>
</dbReference>
<dbReference type="EMBL" id="AP014685">
    <property type="protein sequence ID" value="BAR53730.1"/>
    <property type="molecule type" value="Genomic_DNA"/>
</dbReference>
<protein>
    <submittedName>
        <fullName evidence="1">Uncharacterized protein</fullName>
    </submittedName>
</protein>
<name>A0A0E3VSD7_9BRAD</name>
<accession>A0A0E3VSD7</accession>